<keyword evidence="2" id="KW-0547">Nucleotide-binding</keyword>
<dbReference type="InterPro" id="IPR027417">
    <property type="entry name" value="P-loop_NTPase"/>
</dbReference>
<reference evidence="5 6" key="1">
    <citation type="submission" date="2019-04" db="EMBL/GenBank/DDBJ databases">
        <authorList>
            <person name="Li Y."/>
            <person name="Wang J."/>
        </authorList>
    </citation>
    <scope>NUCLEOTIDE SEQUENCE [LARGE SCALE GENOMIC DNA]</scope>
    <source>
        <strain evidence="5 6">DSM 14668</strain>
    </source>
</reference>
<dbReference type="SUPFAM" id="SSF52540">
    <property type="entry name" value="P-loop containing nucleoside triphosphate hydrolases"/>
    <property type="match status" value="1"/>
</dbReference>
<protein>
    <submittedName>
        <fullName evidence="5">ABC transporter ATP-binding protein</fullName>
    </submittedName>
</protein>
<dbReference type="Proteomes" id="UP000309215">
    <property type="component" value="Unassembled WGS sequence"/>
</dbReference>
<evidence type="ECO:0000256" key="3">
    <source>
        <dbReference type="ARBA" id="ARBA00022840"/>
    </source>
</evidence>
<comment type="caution">
    <text evidence="5">The sequence shown here is derived from an EMBL/GenBank/DDBJ whole genome shotgun (WGS) entry which is preliminary data.</text>
</comment>
<dbReference type="AlphaFoldDB" id="A0A4U1IYG2"/>
<evidence type="ECO:0000256" key="2">
    <source>
        <dbReference type="ARBA" id="ARBA00022741"/>
    </source>
</evidence>
<organism evidence="5 6">
    <name type="scientific">Polyangium fumosum</name>
    <dbReference type="NCBI Taxonomy" id="889272"/>
    <lineage>
        <taxon>Bacteria</taxon>
        <taxon>Pseudomonadati</taxon>
        <taxon>Myxococcota</taxon>
        <taxon>Polyangia</taxon>
        <taxon>Polyangiales</taxon>
        <taxon>Polyangiaceae</taxon>
        <taxon>Polyangium</taxon>
    </lineage>
</organism>
<proteinExistence type="predicted"/>
<evidence type="ECO:0000259" key="4">
    <source>
        <dbReference type="PROSITE" id="PS50893"/>
    </source>
</evidence>
<dbReference type="OrthoDB" id="5501468at2"/>
<feature type="domain" description="ABC transporter" evidence="4">
    <location>
        <begin position="107"/>
        <end position="328"/>
    </location>
</feature>
<keyword evidence="6" id="KW-1185">Reference proteome</keyword>
<name>A0A4U1IYG2_9BACT</name>
<evidence type="ECO:0000313" key="5">
    <source>
        <dbReference type="EMBL" id="TKC99697.1"/>
    </source>
</evidence>
<dbReference type="InterPro" id="IPR003439">
    <property type="entry name" value="ABC_transporter-like_ATP-bd"/>
</dbReference>
<dbReference type="InterPro" id="IPR003593">
    <property type="entry name" value="AAA+_ATPase"/>
</dbReference>
<dbReference type="SMART" id="SM00382">
    <property type="entry name" value="AAA"/>
    <property type="match status" value="1"/>
</dbReference>
<dbReference type="EMBL" id="SSMQ01000054">
    <property type="protein sequence ID" value="TKC99697.1"/>
    <property type="molecule type" value="Genomic_DNA"/>
</dbReference>
<dbReference type="Gene3D" id="3.40.50.300">
    <property type="entry name" value="P-loop containing nucleotide triphosphate hydrolases"/>
    <property type="match status" value="1"/>
</dbReference>
<keyword evidence="1" id="KW-0813">Transport</keyword>
<dbReference type="Pfam" id="PF00005">
    <property type="entry name" value="ABC_tran"/>
    <property type="match status" value="1"/>
</dbReference>
<dbReference type="PROSITE" id="PS50893">
    <property type="entry name" value="ABC_TRANSPORTER_2"/>
    <property type="match status" value="1"/>
</dbReference>
<evidence type="ECO:0000313" key="6">
    <source>
        <dbReference type="Proteomes" id="UP000309215"/>
    </source>
</evidence>
<dbReference type="InterPro" id="IPR050763">
    <property type="entry name" value="ABC_transporter_ATP-binding"/>
</dbReference>
<dbReference type="GO" id="GO:0005524">
    <property type="term" value="F:ATP binding"/>
    <property type="evidence" value="ECO:0007669"/>
    <property type="project" value="UniProtKB-KW"/>
</dbReference>
<accession>A0A4U1IYG2</accession>
<dbReference type="CDD" id="cd03230">
    <property type="entry name" value="ABC_DR_subfamily_A"/>
    <property type="match status" value="1"/>
</dbReference>
<dbReference type="InterPro" id="IPR017871">
    <property type="entry name" value="ABC_transporter-like_CS"/>
</dbReference>
<sequence length="353" mass="38434">MLDRAPDLRGARLFRDDGARALVPGGARREAHLLRAVFRAALLHPGFAARGRHDAGREGVLAHLAKARGFVEKSPCGLHDGSRILEVRGESDRLRRGMTEGQPREIVAAVGLTKRFGDTVALDDVSFVVEGPGLCAVLGPNGAGKTTLLDLLEGLAEPTRGAYRLFGKEPRPYPRRRVGVVMQKEAQIERVTAREYAELFSAIYGVRGGPLRILARARLEHRAETAVTRLSGGEAARLFIATAVVHDPTLVFLDEPTAHLDPENKRIVGEMLRELAAERTLFMTTHDLREADALADRLLFLVGGRVRASGTKDELVQAVPAAERRGLGVEDAFFHFCAIEIREGQAIGRGEAT</sequence>
<dbReference type="PROSITE" id="PS00211">
    <property type="entry name" value="ABC_TRANSPORTER_1"/>
    <property type="match status" value="1"/>
</dbReference>
<dbReference type="GO" id="GO:0016887">
    <property type="term" value="F:ATP hydrolysis activity"/>
    <property type="evidence" value="ECO:0007669"/>
    <property type="project" value="InterPro"/>
</dbReference>
<evidence type="ECO:0000256" key="1">
    <source>
        <dbReference type="ARBA" id="ARBA00022448"/>
    </source>
</evidence>
<dbReference type="PANTHER" id="PTHR42711:SF17">
    <property type="entry name" value="ABC TRANSPORTER ATP-BINDING PROTEIN"/>
    <property type="match status" value="1"/>
</dbReference>
<keyword evidence="3 5" id="KW-0067">ATP-binding</keyword>
<dbReference type="PANTHER" id="PTHR42711">
    <property type="entry name" value="ABC TRANSPORTER ATP-BINDING PROTEIN"/>
    <property type="match status" value="1"/>
</dbReference>
<gene>
    <name evidence="5" type="ORF">E8A74_37080</name>
</gene>